<reference evidence="2 3" key="1">
    <citation type="journal article" date="2015" name="Proc. Natl. Acad. Sci. U.S.A.">
        <title>The resurrection genome of Boea hygrometrica: A blueprint for survival of dehydration.</title>
        <authorList>
            <person name="Xiao L."/>
            <person name="Yang G."/>
            <person name="Zhang L."/>
            <person name="Yang X."/>
            <person name="Zhao S."/>
            <person name="Ji Z."/>
            <person name="Zhou Q."/>
            <person name="Hu M."/>
            <person name="Wang Y."/>
            <person name="Chen M."/>
            <person name="Xu Y."/>
            <person name="Jin H."/>
            <person name="Xiao X."/>
            <person name="Hu G."/>
            <person name="Bao F."/>
            <person name="Hu Y."/>
            <person name="Wan P."/>
            <person name="Li L."/>
            <person name="Deng X."/>
            <person name="Kuang T."/>
            <person name="Xiang C."/>
            <person name="Zhu J.K."/>
            <person name="Oliver M.J."/>
            <person name="He Y."/>
        </authorList>
    </citation>
    <scope>NUCLEOTIDE SEQUENCE [LARGE SCALE GENOMIC DNA]</scope>
    <source>
        <strain evidence="3">cv. XS01</strain>
    </source>
</reference>
<dbReference type="EMBL" id="KV010132">
    <property type="protein sequence ID" value="KZV28430.1"/>
    <property type="molecule type" value="Genomic_DNA"/>
</dbReference>
<dbReference type="OrthoDB" id="696504at2759"/>
<dbReference type="PANTHER" id="PTHR34120">
    <property type="entry name" value="EXPRESSED PROTEIN"/>
    <property type="match status" value="1"/>
</dbReference>
<feature type="region of interest" description="Disordered" evidence="1">
    <location>
        <begin position="162"/>
        <end position="215"/>
    </location>
</feature>
<feature type="compositionally biased region" description="Basic and acidic residues" evidence="1">
    <location>
        <begin position="183"/>
        <end position="215"/>
    </location>
</feature>
<dbReference type="AlphaFoldDB" id="A0A2Z7B372"/>
<evidence type="ECO:0000313" key="3">
    <source>
        <dbReference type="Proteomes" id="UP000250235"/>
    </source>
</evidence>
<dbReference type="Proteomes" id="UP000250235">
    <property type="component" value="Unassembled WGS sequence"/>
</dbReference>
<feature type="region of interest" description="Disordered" evidence="1">
    <location>
        <begin position="80"/>
        <end position="105"/>
    </location>
</feature>
<gene>
    <name evidence="2" type="ORF">F511_03233</name>
</gene>
<proteinExistence type="predicted"/>
<accession>A0A2Z7B372</accession>
<dbReference type="PANTHER" id="PTHR34120:SF2">
    <property type="entry name" value="OS01G0860900 PROTEIN"/>
    <property type="match status" value="1"/>
</dbReference>
<keyword evidence="3" id="KW-1185">Reference proteome</keyword>
<organism evidence="2 3">
    <name type="scientific">Dorcoceras hygrometricum</name>
    <dbReference type="NCBI Taxonomy" id="472368"/>
    <lineage>
        <taxon>Eukaryota</taxon>
        <taxon>Viridiplantae</taxon>
        <taxon>Streptophyta</taxon>
        <taxon>Embryophyta</taxon>
        <taxon>Tracheophyta</taxon>
        <taxon>Spermatophyta</taxon>
        <taxon>Magnoliopsida</taxon>
        <taxon>eudicotyledons</taxon>
        <taxon>Gunneridae</taxon>
        <taxon>Pentapetalae</taxon>
        <taxon>asterids</taxon>
        <taxon>lamiids</taxon>
        <taxon>Lamiales</taxon>
        <taxon>Gesneriaceae</taxon>
        <taxon>Didymocarpoideae</taxon>
        <taxon>Trichosporeae</taxon>
        <taxon>Loxocarpinae</taxon>
        <taxon>Dorcoceras</taxon>
    </lineage>
</organism>
<evidence type="ECO:0000313" key="2">
    <source>
        <dbReference type="EMBL" id="KZV28430.1"/>
    </source>
</evidence>
<sequence>MPQVDFDALITAHSGEGKDYDHKIPCITLDEEEYSSEDEVDIPGGQYDIVQPDDPPESFWLSKDAEYDWLDRNAFYERRDSTRGNSNSTTLNPHIKPTSSNHNSQRFSANLKSKASIIGLPKTHKATFVDSSCRRTCKTSTNSRLFPKRTTSAVAITEPCSPKVSCTGRVRSKRGRRRSNSSKRSDKPAEKARAFHGKPAEESKTGAAGKEEKQKKNGFYSKVMSIFRSKKTHKKSSFSYSRKVAEVQAEKPEAAEMLRKSSSIRAASEPPGLSGIKRFASGRKSGSWLAEDLNQVYPEPLDFDRRVCITGRRWSPQ</sequence>
<evidence type="ECO:0000256" key="1">
    <source>
        <dbReference type="SAM" id="MobiDB-lite"/>
    </source>
</evidence>
<feature type="compositionally biased region" description="Basic residues" evidence="1">
    <location>
        <begin position="170"/>
        <end position="181"/>
    </location>
</feature>
<feature type="compositionally biased region" description="Polar residues" evidence="1">
    <location>
        <begin position="83"/>
        <end position="105"/>
    </location>
</feature>
<name>A0A2Z7B372_9LAMI</name>
<protein>
    <submittedName>
        <fullName evidence="2">Uncharacterized protein</fullName>
    </submittedName>
</protein>
<feature type="region of interest" description="Disordered" evidence="1">
    <location>
        <begin position="256"/>
        <end position="278"/>
    </location>
</feature>